<dbReference type="RefSeq" id="WP_191943681.1">
    <property type="nucleotide sequence ID" value="NZ_JACYNP010000003.1"/>
</dbReference>
<organism evidence="3 4">
    <name type="scientific">Pseudomonas lutea</name>
    <dbReference type="NCBI Taxonomy" id="243924"/>
    <lineage>
        <taxon>Bacteria</taxon>
        <taxon>Pseudomonadati</taxon>
        <taxon>Pseudomonadota</taxon>
        <taxon>Gammaproteobacteria</taxon>
        <taxon>Pseudomonadales</taxon>
        <taxon>Pseudomonadaceae</taxon>
        <taxon>Pseudomonas</taxon>
    </lineage>
</organism>
<evidence type="ECO:0000313" key="4">
    <source>
        <dbReference type="Proteomes" id="UP000625247"/>
    </source>
</evidence>
<name>A0ABR9A4U0_9PSED</name>
<evidence type="ECO:0000256" key="1">
    <source>
        <dbReference type="SAM" id="Coils"/>
    </source>
</evidence>
<dbReference type="Proteomes" id="UP000625247">
    <property type="component" value="Unassembled WGS sequence"/>
</dbReference>
<keyword evidence="1" id="KW-0175">Coiled coil</keyword>
<evidence type="ECO:0000313" key="3">
    <source>
        <dbReference type="EMBL" id="MBD8121058.1"/>
    </source>
</evidence>
<accession>A0ABR9A4U0</accession>
<dbReference type="InterPro" id="IPR047725">
    <property type="entry name" value="AlgP_N"/>
</dbReference>
<proteinExistence type="predicted"/>
<protein>
    <submittedName>
        <fullName evidence="3">AlgP family protein</fullName>
    </submittedName>
</protein>
<dbReference type="NCBIfam" id="NF038178">
    <property type="entry name" value="AlgP_Nterm"/>
    <property type="match status" value="1"/>
</dbReference>
<keyword evidence="4" id="KW-1185">Reference proteome</keyword>
<feature type="region of interest" description="Disordered" evidence="2">
    <location>
        <begin position="131"/>
        <end position="157"/>
    </location>
</feature>
<feature type="region of interest" description="Disordered" evidence="2">
    <location>
        <begin position="194"/>
        <end position="229"/>
    </location>
</feature>
<feature type="compositionally biased region" description="Low complexity" evidence="2">
    <location>
        <begin position="147"/>
        <end position="157"/>
    </location>
</feature>
<comment type="caution">
    <text evidence="3">The sequence shown here is derived from an EMBL/GenBank/DDBJ whole genome shotgun (WGS) entry which is preliminary data.</text>
</comment>
<sequence>MASRKKTGSTPLQLLEELTTLLMEHFEQACGRALADAEKMLSRLEKKRTKLETKLGKKRSRLDTTPVGKRKKQAKLRTTIKALQAKVFEVQGRAEDTRQYIRDFKHDVQMSLALLQGVGRVREEASKMLRRRELGLSGSPASQTEVTATSASKPSPASLRAVKQATALKAIANAVVAKPTVTVVKGRKHAPSEIAPLAHGIAEASAAPEPDETPHAESALQPEWLERSL</sequence>
<gene>
    <name evidence="3" type="ORF">IFT62_07530</name>
</gene>
<feature type="coiled-coil region" evidence="1">
    <location>
        <begin position="34"/>
        <end position="61"/>
    </location>
</feature>
<dbReference type="EMBL" id="JACYNP010000003">
    <property type="protein sequence ID" value="MBD8121058.1"/>
    <property type="molecule type" value="Genomic_DNA"/>
</dbReference>
<evidence type="ECO:0000256" key="2">
    <source>
        <dbReference type="SAM" id="MobiDB-lite"/>
    </source>
</evidence>
<reference evidence="3 4" key="1">
    <citation type="journal article" date="2020" name="FEMS Microbiol. Ecol.">
        <title>Temporal dynamics of bacterial communities during seed development and maturation.</title>
        <authorList>
            <person name="Chesneau G."/>
            <person name="Torres-Cortes G."/>
            <person name="Briand M."/>
            <person name="Darrasse A."/>
            <person name="Preveaux A."/>
            <person name="Marais C."/>
            <person name="Jacques M.A."/>
            <person name="Shade A."/>
            <person name="Barret M."/>
        </authorList>
    </citation>
    <scope>NUCLEOTIDE SEQUENCE [LARGE SCALE GENOMIC DNA]</scope>
    <source>
        <strain evidence="3 4">CFBP13723</strain>
    </source>
</reference>